<dbReference type="InterPro" id="IPR016032">
    <property type="entry name" value="Sig_transdc_resp-reg_C-effctor"/>
</dbReference>
<keyword evidence="1 6" id="KW-0597">Phosphoprotein</keyword>
<evidence type="ECO:0000313" key="11">
    <source>
        <dbReference type="Proteomes" id="UP000183569"/>
    </source>
</evidence>
<dbReference type="PANTHER" id="PTHR48111">
    <property type="entry name" value="REGULATOR OF RPOS"/>
    <property type="match status" value="1"/>
</dbReference>
<evidence type="ECO:0000256" key="5">
    <source>
        <dbReference type="ARBA" id="ARBA00023163"/>
    </source>
</evidence>
<dbReference type="GO" id="GO:0005829">
    <property type="term" value="C:cytosol"/>
    <property type="evidence" value="ECO:0007669"/>
    <property type="project" value="TreeGrafter"/>
</dbReference>
<dbReference type="InterPro" id="IPR001867">
    <property type="entry name" value="OmpR/PhoB-type_DNA-bd"/>
</dbReference>
<reference evidence="10 11" key="1">
    <citation type="submission" date="2016-10" db="EMBL/GenBank/DDBJ databases">
        <authorList>
            <person name="Varghese N."/>
            <person name="Submissions S."/>
        </authorList>
    </citation>
    <scope>NUCLEOTIDE SEQUENCE [LARGE SCALE GENOMIC DNA]</scope>
    <source>
        <strain evidence="10 11">CGMCC 1.12102</strain>
    </source>
</reference>
<evidence type="ECO:0000259" key="8">
    <source>
        <dbReference type="PROSITE" id="PS50110"/>
    </source>
</evidence>
<dbReference type="Gene3D" id="1.10.10.10">
    <property type="entry name" value="Winged helix-like DNA-binding domain superfamily/Winged helix DNA-binding domain"/>
    <property type="match status" value="1"/>
</dbReference>
<feature type="DNA-binding region" description="OmpR/PhoB-type" evidence="7">
    <location>
        <begin position="135"/>
        <end position="236"/>
    </location>
</feature>
<dbReference type="GO" id="GO:0006355">
    <property type="term" value="P:regulation of DNA-templated transcription"/>
    <property type="evidence" value="ECO:0007669"/>
    <property type="project" value="InterPro"/>
</dbReference>
<evidence type="ECO:0000256" key="3">
    <source>
        <dbReference type="ARBA" id="ARBA00023015"/>
    </source>
</evidence>
<keyword evidence="3" id="KW-0805">Transcription regulation</keyword>
<dbReference type="Pfam" id="PF00486">
    <property type="entry name" value="Trans_reg_C"/>
    <property type="match status" value="1"/>
</dbReference>
<dbReference type="GO" id="GO:0000156">
    <property type="term" value="F:phosphorelay response regulator activity"/>
    <property type="evidence" value="ECO:0007669"/>
    <property type="project" value="TreeGrafter"/>
</dbReference>
<feature type="domain" description="OmpR/PhoB-type" evidence="9">
    <location>
        <begin position="135"/>
        <end position="236"/>
    </location>
</feature>
<dbReference type="Gene3D" id="3.40.50.2300">
    <property type="match status" value="1"/>
</dbReference>
<dbReference type="FunFam" id="3.40.50.2300:FF:000001">
    <property type="entry name" value="DNA-binding response regulator PhoB"/>
    <property type="match status" value="1"/>
</dbReference>
<dbReference type="Pfam" id="PF00072">
    <property type="entry name" value="Response_reg"/>
    <property type="match status" value="1"/>
</dbReference>
<dbReference type="GeneID" id="23844063"/>
<dbReference type="EMBL" id="FMUI01000013">
    <property type="protein sequence ID" value="SCX59092.1"/>
    <property type="molecule type" value="Genomic_DNA"/>
</dbReference>
<proteinExistence type="predicted"/>
<dbReference type="InterPro" id="IPR039420">
    <property type="entry name" value="WalR-like"/>
</dbReference>
<dbReference type="GO" id="GO:0000976">
    <property type="term" value="F:transcription cis-regulatory region binding"/>
    <property type="evidence" value="ECO:0007669"/>
    <property type="project" value="TreeGrafter"/>
</dbReference>
<evidence type="ECO:0000259" key="9">
    <source>
        <dbReference type="PROSITE" id="PS51755"/>
    </source>
</evidence>
<evidence type="ECO:0000256" key="1">
    <source>
        <dbReference type="ARBA" id="ARBA00022553"/>
    </source>
</evidence>
<keyword evidence="4 7" id="KW-0238">DNA-binding</keyword>
<sequence length="236" mass="27033">MSILHGEKKTVLVAEDDSDIAGVIIAYLERDKFAVIHASDGEKAIRMAEQYQPDFIILDIKIPKKDGWQVLMELRQTTDIPIMMLTAMDTDADKIQALKTGADDFLVKPFNPEELVARVHVILKRSQQYHARENLKLYKTRNIEINKITHQVYVGPMKMDLSTDLTSTEFKILMHLIRYPQRVFTREEIMNSCMPEGNACDRTVDSHVSKLRKKIQQAGIVNVPECVRGFGYRLGD</sequence>
<dbReference type="GO" id="GO:0032993">
    <property type="term" value="C:protein-DNA complex"/>
    <property type="evidence" value="ECO:0007669"/>
    <property type="project" value="TreeGrafter"/>
</dbReference>
<dbReference type="InterPro" id="IPR036388">
    <property type="entry name" value="WH-like_DNA-bd_sf"/>
</dbReference>
<feature type="domain" description="Response regulatory" evidence="8">
    <location>
        <begin position="10"/>
        <end position="123"/>
    </location>
</feature>
<dbReference type="CDD" id="cd00383">
    <property type="entry name" value="trans_reg_C"/>
    <property type="match status" value="1"/>
</dbReference>
<evidence type="ECO:0000256" key="4">
    <source>
        <dbReference type="ARBA" id="ARBA00023125"/>
    </source>
</evidence>
<dbReference type="SMART" id="SM00862">
    <property type="entry name" value="Trans_reg_C"/>
    <property type="match status" value="1"/>
</dbReference>
<dbReference type="AlphaFoldDB" id="A0A1G4Z088"/>
<dbReference type="RefSeq" id="WP_017459453.1">
    <property type="nucleotide sequence ID" value="NZ_FMUI01000013.1"/>
</dbReference>
<evidence type="ECO:0000313" key="10">
    <source>
        <dbReference type="EMBL" id="SCX59092.1"/>
    </source>
</evidence>
<dbReference type="PROSITE" id="PS51755">
    <property type="entry name" value="OMPR_PHOB"/>
    <property type="match status" value="1"/>
</dbReference>
<dbReference type="PROSITE" id="PS50110">
    <property type="entry name" value="RESPONSE_REGULATORY"/>
    <property type="match status" value="1"/>
</dbReference>
<keyword evidence="2" id="KW-0902">Two-component regulatory system</keyword>
<dbReference type="PANTHER" id="PTHR48111:SF59">
    <property type="entry name" value="TRANSCRIPTIONAL REGULATORY PROTEIN BAER"/>
    <property type="match status" value="1"/>
</dbReference>
<evidence type="ECO:0000256" key="7">
    <source>
        <dbReference type="PROSITE-ProRule" id="PRU01091"/>
    </source>
</evidence>
<comment type="caution">
    <text evidence="10">The sequence shown here is derived from an EMBL/GenBank/DDBJ whole genome shotgun (WGS) entry which is preliminary data.</text>
</comment>
<gene>
    <name evidence="10" type="ORF">SAMN02927897_03740</name>
</gene>
<dbReference type="SUPFAM" id="SSF52172">
    <property type="entry name" value="CheY-like"/>
    <property type="match status" value="1"/>
</dbReference>
<name>A0A1G4Z088_9ENTR</name>
<dbReference type="InterPro" id="IPR001789">
    <property type="entry name" value="Sig_transdc_resp-reg_receiver"/>
</dbReference>
<dbReference type="SMART" id="SM00448">
    <property type="entry name" value="REC"/>
    <property type="match status" value="1"/>
</dbReference>
<dbReference type="InterPro" id="IPR011006">
    <property type="entry name" value="CheY-like_superfamily"/>
</dbReference>
<evidence type="ECO:0000256" key="6">
    <source>
        <dbReference type="PROSITE-ProRule" id="PRU00169"/>
    </source>
</evidence>
<dbReference type="SUPFAM" id="SSF46894">
    <property type="entry name" value="C-terminal effector domain of the bipartite response regulators"/>
    <property type="match status" value="1"/>
</dbReference>
<dbReference type="Proteomes" id="UP000183569">
    <property type="component" value="Unassembled WGS sequence"/>
</dbReference>
<evidence type="ECO:0000256" key="2">
    <source>
        <dbReference type="ARBA" id="ARBA00023012"/>
    </source>
</evidence>
<keyword evidence="5" id="KW-0804">Transcription</keyword>
<protein>
    <submittedName>
        <fullName evidence="10">Two-component system, OmpR family, response regulator AdeR</fullName>
    </submittedName>
</protein>
<feature type="modified residue" description="4-aspartylphosphate" evidence="6">
    <location>
        <position position="59"/>
    </location>
</feature>
<dbReference type="CDD" id="cd17574">
    <property type="entry name" value="REC_OmpR"/>
    <property type="match status" value="1"/>
</dbReference>
<organism evidence="10 11">
    <name type="scientific">Kosakonia sacchari</name>
    <dbReference type="NCBI Taxonomy" id="1158459"/>
    <lineage>
        <taxon>Bacteria</taxon>
        <taxon>Pseudomonadati</taxon>
        <taxon>Pseudomonadota</taxon>
        <taxon>Gammaproteobacteria</taxon>
        <taxon>Enterobacterales</taxon>
        <taxon>Enterobacteriaceae</taxon>
        <taxon>Kosakonia</taxon>
    </lineage>
</organism>
<accession>A0A1G4Z088</accession>